<gene>
    <name evidence="9" type="ORF">I302_08878</name>
</gene>
<dbReference type="Pfam" id="PF07690">
    <property type="entry name" value="MFS_1"/>
    <property type="match status" value="1"/>
</dbReference>
<reference evidence="9" key="2">
    <citation type="submission" date="2016-07" db="EMBL/GenBank/DDBJ databases">
        <title>Evolution of pathogenesis and genome organization in the Tremellales.</title>
        <authorList>
            <person name="Cuomo C."/>
            <person name="Litvintseva A."/>
            <person name="Heitman J."/>
            <person name="Chen Y."/>
            <person name="Sun S."/>
            <person name="Springer D."/>
            <person name="Dromer F."/>
            <person name="Young S."/>
            <person name="Zeng Q."/>
            <person name="Chapman S."/>
            <person name="Gujja S."/>
            <person name="Saif S."/>
            <person name="Birren B."/>
        </authorList>
    </citation>
    <scope>NUCLEOTIDE SEQUENCE</scope>
    <source>
        <strain evidence="9">CBS 10118</strain>
    </source>
</reference>
<reference evidence="9" key="1">
    <citation type="submission" date="2013-07" db="EMBL/GenBank/DDBJ databases">
        <title>The Genome Sequence of Cryptococcus bestiolae CBS10118.</title>
        <authorList>
            <consortium name="The Broad Institute Genome Sequencing Platform"/>
            <person name="Cuomo C."/>
            <person name="Litvintseva A."/>
            <person name="Chen Y."/>
            <person name="Heitman J."/>
            <person name="Sun S."/>
            <person name="Springer D."/>
            <person name="Dromer F."/>
            <person name="Young S.K."/>
            <person name="Zeng Q."/>
            <person name="Gargeya S."/>
            <person name="Fitzgerald M."/>
            <person name="Abouelleil A."/>
            <person name="Alvarado L."/>
            <person name="Berlin A.M."/>
            <person name="Chapman S.B."/>
            <person name="Dewar J."/>
            <person name="Goldberg J."/>
            <person name="Griggs A."/>
            <person name="Gujja S."/>
            <person name="Hansen M."/>
            <person name="Howarth C."/>
            <person name="Imamovic A."/>
            <person name="Larimer J."/>
            <person name="McCowan C."/>
            <person name="Murphy C."/>
            <person name="Pearson M."/>
            <person name="Priest M."/>
            <person name="Roberts A."/>
            <person name="Saif S."/>
            <person name="Shea T."/>
            <person name="Sykes S."/>
            <person name="Wortman J."/>
            <person name="Nusbaum C."/>
            <person name="Birren B."/>
        </authorList>
    </citation>
    <scope>NUCLEOTIDE SEQUENCE [LARGE SCALE GENOMIC DNA]</scope>
    <source>
        <strain evidence="9">CBS 10118</strain>
    </source>
</reference>
<evidence type="ECO:0000256" key="5">
    <source>
        <dbReference type="ARBA" id="ARBA00023136"/>
    </source>
</evidence>
<feature type="transmembrane region" description="Helical" evidence="7">
    <location>
        <begin position="378"/>
        <end position="399"/>
    </location>
</feature>
<dbReference type="SUPFAM" id="SSF103473">
    <property type="entry name" value="MFS general substrate transporter"/>
    <property type="match status" value="1"/>
</dbReference>
<evidence type="ECO:0000259" key="8">
    <source>
        <dbReference type="PROSITE" id="PS50850"/>
    </source>
</evidence>
<feature type="transmembrane region" description="Helical" evidence="7">
    <location>
        <begin position="433"/>
        <end position="460"/>
    </location>
</feature>
<dbReference type="PANTHER" id="PTHR23504">
    <property type="entry name" value="MAJOR FACILITATOR SUPERFAMILY DOMAIN-CONTAINING PROTEIN 10"/>
    <property type="match status" value="1"/>
</dbReference>
<dbReference type="InterPro" id="IPR011701">
    <property type="entry name" value="MFS"/>
</dbReference>
<dbReference type="AlphaFoldDB" id="A0A1B9FR09"/>
<keyword evidence="2" id="KW-0813">Transport</keyword>
<feature type="transmembrane region" description="Helical" evidence="7">
    <location>
        <begin position="90"/>
        <end position="109"/>
    </location>
</feature>
<evidence type="ECO:0000256" key="3">
    <source>
        <dbReference type="ARBA" id="ARBA00022692"/>
    </source>
</evidence>
<keyword evidence="4 7" id="KW-1133">Transmembrane helix</keyword>
<dbReference type="EMBL" id="KV700382">
    <property type="protein sequence ID" value="OCF21207.1"/>
    <property type="molecule type" value="Genomic_DNA"/>
</dbReference>
<evidence type="ECO:0000256" key="1">
    <source>
        <dbReference type="ARBA" id="ARBA00004141"/>
    </source>
</evidence>
<accession>A0A1B9FR09</accession>
<feature type="transmembrane region" description="Helical" evidence="7">
    <location>
        <begin position="147"/>
        <end position="171"/>
    </location>
</feature>
<evidence type="ECO:0000256" key="6">
    <source>
        <dbReference type="SAM" id="MobiDB-lite"/>
    </source>
</evidence>
<feature type="region of interest" description="Disordered" evidence="6">
    <location>
        <begin position="533"/>
        <end position="571"/>
    </location>
</feature>
<dbReference type="InterPro" id="IPR036259">
    <property type="entry name" value="MFS_trans_sf"/>
</dbReference>
<feature type="transmembrane region" description="Helical" evidence="7">
    <location>
        <begin position="346"/>
        <end position="371"/>
    </location>
</feature>
<dbReference type="Gene3D" id="1.20.1250.20">
    <property type="entry name" value="MFS general substrate transporter like domains"/>
    <property type="match status" value="1"/>
</dbReference>
<feature type="domain" description="Major facilitator superfamily (MFS) profile" evidence="8">
    <location>
        <begin position="18"/>
        <end position="532"/>
    </location>
</feature>
<feature type="transmembrane region" description="Helical" evidence="7">
    <location>
        <begin position="472"/>
        <end position="498"/>
    </location>
</feature>
<dbReference type="VEuPathDB" id="FungiDB:I302_08878"/>
<evidence type="ECO:0000256" key="7">
    <source>
        <dbReference type="SAM" id="Phobius"/>
    </source>
</evidence>
<dbReference type="PANTHER" id="PTHR23504:SF15">
    <property type="entry name" value="MAJOR FACILITATOR SUPERFAMILY (MFS) PROFILE DOMAIN-CONTAINING PROTEIN"/>
    <property type="match status" value="1"/>
</dbReference>
<feature type="transmembrane region" description="Helical" evidence="7">
    <location>
        <begin position="115"/>
        <end position="135"/>
    </location>
</feature>
<keyword evidence="5 7" id="KW-0472">Membrane</keyword>
<keyword evidence="3 7" id="KW-0812">Transmembrane</keyword>
<sequence length="571" mass="62128">MTPSRRRSNGQTPLPFAQIAVLMGVRLAEPIAYTVIFPFINQMVEELGVTDNPDRIGFYSGLVESVFAFVQFFTVYHWAKLSDKIGRKPVILFGLMGVVVSGSLFGLATSFWMMIVFRSLSGALNGNVAVIRAAIGDVTDSTNSTDAFAMYGLTWTVGAIIGNALGGSLSHPFERFPNLFGSFEILRVHPYLLPCLVTAGLTLIGILFCLIFYRESLPSLASRNGFMSLSFLRSFQTKKTHKRHLSSSSLISETETLVEDGDFAMSSASENRIETEAELLSKMPRGEDGPEPIVPDRRVRGEWGFWELMGVKKVRVMAATGFLNSFVQGAWNAASLLFFFDRNNGLGLSASAIGTAFALNGLVTIIVQLVLLHRIKNLFGIAGGYKVLSIGWIFVWLLLPPLRLILLATEDPIPSSASPANGGDVELGEGRGWIISICVNIYLSFVTVTNLTGSLLMVLINTSSPDKNALGAINGIGTAVGCMGKVVGPSLISALFAYSMDTGFLGGRAWWIFMVFMSIINLVVSHLVDHEQDHPTSREEDEVAMGLLDNNEEDEELTPVDGRGSSRELPI</sequence>
<evidence type="ECO:0000313" key="9">
    <source>
        <dbReference type="EMBL" id="OCF21207.1"/>
    </source>
</evidence>
<feature type="transmembrane region" description="Helical" evidence="7">
    <location>
        <begin position="510"/>
        <end position="528"/>
    </location>
</feature>
<organism evidence="9">
    <name type="scientific">Kwoniella bestiolae CBS 10118</name>
    <dbReference type="NCBI Taxonomy" id="1296100"/>
    <lineage>
        <taxon>Eukaryota</taxon>
        <taxon>Fungi</taxon>
        <taxon>Dikarya</taxon>
        <taxon>Basidiomycota</taxon>
        <taxon>Agaricomycotina</taxon>
        <taxon>Tremellomycetes</taxon>
        <taxon>Tremellales</taxon>
        <taxon>Cryptococcaceae</taxon>
        <taxon>Kwoniella</taxon>
    </lineage>
</organism>
<evidence type="ECO:0000256" key="2">
    <source>
        <dbReference type="ARBA" id="ARBA00022448"/>
    </source>
</evidence>
<feature type="transmembrane region" description="Helical" evidence="7">
    <location>
        <begin position="12"/>
        <end position="36"/>
    </location>
</feature>
<dbReference type="CDD" id="cd17330">
    <property type="entry name" value="MFS_SLC46_TetA_like"/>
    <property type="match status" value="1"/>
</dbReference>
<dbReference type="OrthoDB" id="419616at2759"/>
<evidence type="ECO:0000256" key="4">
    <source>
        <dbReference type="ARBA" id="ARBA00022989"/>
    </source>
</evidence>
<protein>
    <recommendedName>
        <fullName evidence="8">Major facilitator superfamily (MFS) profile domain-containing protein</fullName>
    </recommendedName>
</protein>
<dbReference type="InterPro" id="IPR020846">
    <property type="entry name" value="MFS_dom"/>
</dbReference>
<comment type="subcellular location">
    <subcellularLocation>
        <location evidence="1">Membrane</location>
        <topology evidence="1">Multi-pass membrane protein</topology>
    </subcellularLocation>
</comment>
<feature type="transmembrane region" description="Helical" evidence="7">
    <location>
        <begin position="56"/>
        <end position="78"/>
    </location>
</feature>
<dbReference type="GO" id="GO:0016020">
    <property type="term" value="C:membrane"/>
    <property type="evidence" value="ECO:0007669"/>
    <property type="project" value="UniProtKB-SubCell"/>
</dbReference>
<dbReference type="PROSITE" id="PS50850">
    <property type="entry name" value="MFS"/>
    <property type="match status" value="1"/>
</dbReference>
<feature type="transmembrane region" description="Helical" evidence="7">
    <location>
        <begin position="191"/>
        <end position="213"/>
    </location>
</feature>
<dbReference type="GO" id="GO:0022857">
    <property type="term" value="F:transmembrane transporter activity"/>
    <property type="evidence" value="ECO:0007669"/>
    <property type="project" value="InterPro"/>
</dbReference>
<proteinExistence type="predicted"/>
<name>A0A1B9FR09_9TREE</name>
<feature type="transmembrane region" description="Helical" evidence="7">
    <location>
        <begin position="316"/>
        <end position="340"/>
    </location>
</feature>